<evidence type="ECO:0000256" key="9">
    <source>
        <dbReference type="ARBA" id="ARBA00023224"/>
    </source>
</evidence>
<evidence type="ECO:0000256" key="1">
    <source>
        <dbReference type="ARBA" id="ARBA00004651"/>
    </source>
</evidence>
<evidence type="ECO:0000256" key="4">
    <source>
        <dbReference type="ARBA" id="ARBA00022692"/>
    </source>
</evidence>
<keyword evidence="2" id="KW-1003">Cell membrane</keyword>
<dbReference type="GO" id="GO:0005549">
    <property type="term" value="F:odorant binding"/>
    <property type="evidence" value="ECO:0007669"/>
    <property type="project" value="InterPro"/>
</dbReference>
<sequence>MPSGTIQNQEEFDKAIRVLSWNKWLLSALGLWPKNPNSLIFIVNFGYFVYNMLCEYLDLFLFIDNLEHVIENLTENMAFTQILVRMAMLRRYNQQLGEVINEALKDYDARMYRSPEESKVFLDYMNKAKLFVKLLCAFVTMTATSYYAKPITSPPPPPQSGEISSEDNATGQFLLPYRFHIFHEVNDFRTYTITYASQFPFVFVSGLGQTAADCLMVTLVFHVSGRLSVLAMRISSLKTGADNCRAELGNIIVEHNRLLKMGQTIEEAFSETLLAHLVGATALVCILGYQLLVNYAKGQGADLATFFVFIFLVFLVLYAHCVVGESLITESNKVCEAYYDCWWYEMPKETEKLIILCMARSQKPLGLTAGKLGSFCLSTLTDIIKASAGYLSLLRTVM</sequence>
<keyword evidence="5 10" id="KW-0552">Olfaction</keyword>
<accession>A0A9R1U3U6</accession>
<name>A0A9R1U3U6_9HYME</name>
<comment type="subcellular location">
    <subcellularLocation>
        <location evidence="1 10">Cell membrane</location>
        <topology evidence="1 10">Multi-pass membrane protein</topology>
    </subcellularLocation>
</comment>
<dbReference type="AlphaFoldDB" id="A0A9R1U3U6"/>
<dbReference type="RefSeq" id="XP_011306488.1">
    <property type="nucleotide sequence ID" value="XM_011308186.1"/>
</dbReference>
<comment type="similarity">
    <text evidence="10">Belongs to the insect chemoreceptor superfamily. Heteromeric odorant receptor channel (TC 1.A.69) family.</text>
</comment>
<keyword evidence="11" id="KW-1185">Reference proteome</keyword>
<evidence type="ECO:0000256" key="2">
    <source>
        <dbReference type="ARBA" id="ARBA00022475"/>
    </source>
</evidence>
<evidence type="ECO:0000313" key="11">
    <source>
        <dbReference type="Proteomes" id="UP000694866"/>
    </source>
</evidence>
<evidence type="ECO:0000256" key="6">
    <source>
        <dbReference type="ARBA" id="ARBA00022989"/>
    </source>
</evidence>
<comment type="caution">
    <text evidence="10">Lacks conserved residue(s) required for the propagation of feature annotation.</text>
</comment>
<dbReference type="KEGG" id="fas:105268540"/>
<proteinExistence type="inferred from homology"/>
<dbReference type="OrthoDB" id="6617147at2759"/>
<evidence type="ECO:0000256" key="10">
    <source>
        <dbReference type="RuleBase" id="RU351113"/>
    </source>
</evidence>
<protein>
    <recommendedName>
        <fullName evidence="10">Odorant receptor</fullName>
    </recommendedName>
</protein>
<evidence type="ECO:0000256" key="7">
    <source>
        <dbReference type="ARBA" id="ARBA00023136"/>
    </source>
</evidence>
<dbReference type="GO" id="GO:0004984">
    <property type="term" value="F:olfactory receptor activity"/>
    <property type="evidence" value="ECO:0007669"/>
    <property type="project" value="InterPro"/>
</dbReference>
<dbReference type="PANTHER" id="PTHR21137">
    <property type="entry name" value="ODORANT RECEPTOR"/>
    <property type="match status" value="1"/>
</dbReference>
<feature type="transmembrane region" description="Helical" evidence="10">
    <location>
        <begin position="304"/>
        <end position="323"/>
    </location>
</feature>
<dbReference type="PANTHER" id="PTHR21137:SF35">
    <property type="entry name" value="ODORANT RECEPTOR 19A-RELATED"/>
    <property type="match status" value="1"/>
</dbReference>
<reference evidence="12" key="1">
    <citation type="submission" date="2025-08" db="UniProtKB">
        <authorList>
            <consortium name="RefSeq"/>
        </authorList>
    </citation>
    <scope>IDENTIFICATION</scope>
    <source>
        <strain evidence="12">USDA-PBARC FA_bdor</strain>
        <tissue evidence="12">Whole organism</tissue>
    </source>
</reference>
<dbReference type="InterPro" id="IPR004117">
    <property type="entry name" value="7tm6_olfct_rcpt"/>
</dbReference>
<keyword evidence="9 10" id="KW-0807">Transducer</keyword>
<keyword evidence="3 10" id="KW-0716">Sensory transduction</keyword>
<evidence type="ECO:0000313" key="12">
    <source>
        <dbReference type="RefSeq" id="XP_011306488.1"/>
    </source>
</evidence>
<keyword evidence="8 10" id="KW-0675">Receptor</keyword>
<feature type="transmembrane region" description="Helical" evidence="10">
    <location>
        <begin position="273"/>
        <end position="292"/>
    </location>
</feature>
<feature type="transmembrane region" description="Helical" evidence="10">
    <location>
        <begin position="130"/>
        <end position="148"/>
    </location>
</feature>
<organism evidence="11 12">
    <name type="scientific">Fopius arisanus</name>
    <dbReference type="NCBI Taxonomy" id="64838"/>
    <lineage>
        <taxon>Eukaryota</taxon>
        <taxon>Metazoa</taxon>
        <taxon>Ecdysozoa</taxon>
        <taxon>Arthropoda</taxon>
        <taxon>Hexapoda</taxon>
        <taxon>Insecta</taxon>
        <taxon>Pterygota</taxon>
        <taxon>Neoptera</taxon>
        <taxon>Endopterygota</taxon>
        <taxon>Hymenoptera</taxon>
        <taxon>Apocrita</taxon>
        <taxon>Ichneumonoidea</taxon>
        <taxon>Braconidae</taxon>
        <taxon>Opiinae</taxon>
        <taxon>Fopius</taxon>
    </lineage>
</organism>
<evidence type="ECO:0000256" key="5">
    <source>
        <dbReference type="ARBA" id="ARBA00022725"/>
    </source>
</evidence>
<dbReference type="GeneID" id="105268540"/>
<dbReference type="GO" id="GO:0005886">
    <property type="term" value="C:plasma membrane"/>
    <property type="evidence" value="ECO:0007669"/>
    <property type="project" value="UniProtKB-SubCell"/>
</dbReference>
<dbReference type="Proteomes" id="UP000694866">
    <property type="component" value="Unplaced"/>
</dbReference>
<feature type="transmembrane region" description="Helical" evidence="10">
    <location>
        <begin position="201"/>
        <end position="223"/>
    </location>
</feature>
<keyword evidence="6 10" id="KW-1133">Transmembrane helix</keyword>
<dbReference type="GO" id="GO:0007165">
    <property type="term" value="P:signal transduction"/>
    <property type="evidence" value="ECO:0007669"/>
    <property type="project" value="UniProtKB-KW"/>
</dbReference>
<dbReference type="Pfam" id="PF02949">
    <property type="entry name" value="7tm_6"/>
    <property type="match status" value="1"/>
</dbReference>
<evidence type="ECO:0000256" key="3">
    <source>
        <dbReference type="ARBA" id="ARBA00022606"/>
    </source>
</evidence>
<evidence type="ECO:0000256" key="8">
    <source>
        <dbReference type="ARBA" id="ARBA00023170"/>
    </source>
</evidence>
<gene>
    <name evidence="12" type="primary">LOC105268540</name>
</gene>
<keyword evidence="4 10" id="KW-0812">Transmembrane</keyword>
<keyword evidence="7 10" id="KW-0472">Membrane</keyword>